<evidence type="ECO:0000313" key="2">
    <source>
        <dbReference type="EMBL" id="GAA3378911.1"/>
    </source>
</evidence>
<gene>
    <name evidence="2" type="ORF">GCM10020367_60340</name>
</gene>
<keyword evidence="1" id="KW-0812">Transmembrane</keyword>
<sequence>MTYKPRRLRVAASIIIWWSGVTLVLWLLLGQVGNEPAGLAQCAASAAYMVAVGEAGDWVRRRWRERRGRNRPGPSQR</sequence>
<feature type="transmembrane region" description="Helical" evidence="1">
    <location>
        <begin position="38"/>
        <end position="59"/>
    </location>
</feature>
<keyword evidence="3" id="KW-1185">Reference proteome</keyword>
<protein>
    <submittedName>
        <fullName evidence="2">Uncharacterized protein</fullName>
    </submittedName>
</protein>
<dbReference type="Proteomes" id="UP001499990">
    <property type="component" value="Unassembled WGS sequence"/>
</dbReference>
<proteinExistence type="predicted"/>
<keyword evidence="1" id="KW-1133">Transmembrane helix</keyword>
<name>A0ABP6SL85_9ACTN</name>
<comment type="caution">
    <text evidence="2">The sequence shown here is derived from an EMBL/GenBank/DDBJ whole genome shotgun (WGS) entry which is preliminary data.</text>
</comment>
<accession>A0ABP6SL85</accession>
<evidence type="ECO:0000313" key="3">
    <source>
        <dbReference type="Proteomes" id="UP001499990"/>
    </source>
</evidence>
<reference evidence="3" key="1">
    <citation type="journal article" date="2019" name="Int. J. Syst. Evol. Microbiol.">
        <title>The Global Catalogue of Microorganisms (GCM) 10K type strain sequencing project: providing services to taxonomists for standard genome sequencing and annotation.</title>
        <authorList>
            <consortium name="The Broad Institute Genomics Platform"/>
            <consortium name="The Broad Institute Genome Sequencing Center for Infectious Disease"/>
            <person name="Wu L."/>
            <person name="Ma J."/>
        </authorList>
    </citation>
    <scope>NUCLEOTIDE SEQUENCE [LARGE SCALE GENOMIC DNA]</scope>
    <source>
        <strain evidence="3">JCM 9651</strain>
    </source>
</reference>
<evidence type="ECO:0000256" key="1">
    <source>
        <dbReference type="SAM" id="Phobius"/>
    </source>
</evidence>
<organism evidence="2 3">
    <name type="scientific">Streptomyces sannanensis</name>
    <dbReference type="NCBI Taxonomy" id="285536"/>
    <lineage>
        <taxon>Bacteria</taxon>
        <taxon>Bacillati</taxon>
        <taxon>Actinomycetota</taxon>
        <taxon>Actinomycetes</taxon>
        <taxon>Kitasatosporales</taxon>
        <taxon>Streptomycetaceae</taxon>
        <taxon>Streptomyces</taxon>
    </lineage>
</organism>
<feature type="transmembrane region" description="Helical" evidence="1">
    <location>
        <begin position="12"/>
        <end position="32"/>
    </location>
</feature>
<keyword evidence="1" id="KW-0472">Membrane</keyword>
<dbReference type="EMBL" id="BAAAYL010000001">
    <property type="protein sequence ID" value="GAA3378911.1"/>
    <property type="molecule type" value="Genomic_DNA"/>
</dbReference>